<keyword evidence="15" id="KW-1185">Reference proteome</keyword>
<evidence type="ECO:0000256" key="11">
    <source>
        <dbReference type="ARBA" id="ARBA00031501"/>
    </source>
</evidence>
<dbReference type="OrthoDB" id="9763489at2"/>
<evidence type="ECO:0000313" key="15">
    <source>
        <dbReference type="Proteomes" id="UP000249005"/>
    </source>
</evidence>
<dbReference type="GO" id="GO:0005737">
    <property type="term" value="C:cytoplasm"/>
    <property type="evidence" value="ECO:0007669"/>
    <property type="project" value="UniProtKB-SubCell"/>
</dbReference>
<dbReference type="RefSeq" id="WP_111740611.1">
    <property type="nucleotide sequence ID" value="NZ_LR698987.1"/>
</dbReference>
<keyword evidence="6" id="KW-0963">Cytoplasm</keyword>
<dbReference type="PANTHER" id="PTHR32438">
    <property type="entry name" value="4-ALPHA-GLUCANOTRANSFERASE DPE1, CHLOROPLASTIC/AMYLOPLASTIC"/>
    <property type="match status" value="1"/>
</dbReference>
<evidence type="ECO:0000256" key="8">
    <source>
        <dbReference type="ARBA" id="ARBA00022679"/>
    </source>
</evidence>
<protein>
    <recommendedName>
        <fullName evidence="5 12">4-alpha-glucanotransferase</fullName>
        <ecNumber evidence="4 12">2.4.1.25</ecNumber>
    </recommendedName>
    <alternativeName>
        <fullName evidence="10 12">Amylomaltase</fullName>
    </alternativeName>
    <alternativeName>
        <fullName evidence="11 12">Disproportionating enzyme</fullName>
    </alternativeName>
</protein>
<dbReference type="NCBIfam" id="TIGR00217">
    <property type="entry name" value="malQ"/>
    <property type="match status" value="1"/>
</dbReference>
<dbReference type="GO" id="GO:0005975">
    <property type="term" value="P:carbohydrate metabolic process"/>
    <property type="evidence" value="ECO:0007669"/>
    <property type="project" value="InterPro"/>
</dbReference>
<evidence type="ECO:0000256" key="4">
    <source>
        <dbReference type="ARBA" id="ARBA00012560"/>
    </source>
</evidence>
<evidence type="ECO:0000256" key="2">
    <source>
        <dbReference type="ARBA" id="ARBA00004496"/>
    </source>
</evidence>
<dbReference type="GO" id="GO:0004134">
    <property type="term" value="F:4-alpha-glucanotransferase activity"/>
    <property type="evidence" value="ECO:0007669"/>
    <property type="project" value="UniProtKB-EC"/>
</dbReference>
<evidence type="ECO:0000259" key="13">
    <source>
        <dbReference type="Pfam" id="PF21226"/>
    </source>
</evidence>
<name>A0A2X4XY55_9GAMM</name>
<dbReference type="Pfam" id="PF21226">
    <property type="entry name" value="MalQ_N"/>
    <property type="match status" value="1"/>
</dbReference>
<accession>A0A2X4XY55</accession>
<gene>
    <name evidence="14" type="primary">malQ</name>
    <name evidence="14" type="ORF">NCTC12151_02119</name>
</gene>
<dbReference type="PANTHER" id="PTHR32438:SF5">
    <property type="entry name" value="4-ALPHA-GLUCANOTRANSFERASE DPE1, CHLOROPLASTIC_AMYLOPLASTIC"/>
    <property type="match status" value="1"/>
</dbReference>
<dbReference type="Pfam" id="PF02446">
    <property type="entry name" value="Glyco_hydro_77"/>
    <property type="match status" value="1"/>
</dbReference>
<reference evidence="14 15" key="1">
    <citation type="submission" date="2018-06" db="EMBL/GenBank/DDBJ databases">
        <authorList>
            <consortium name="Pathogen Informatics"/>
            <person name="Doyle S."/>
        </authorList>
    </citation>
    <scope>NUCLEOTIDE SEQUENCE [LARGE SCALE GENOMIC DNA]</scope>
    <source>
        <strain evidence="14 15">NCTC12151</strain>
    </source>
</reference>
<dbReference type="InterPro" id="IPR048458">
    <property type="entry name" value="MalQ_N"/>
</dbReference>
<evidence type="ECO:0000256" key="12">
    <source>
        <dbReference type="RuleBase" id="RU361207"/>
    </source>
</evidence>
<evidence type="ECO:0000256" key="6">
    <source>
        <dbReference type="ARBA" id="ARBA00022490"/>
    </source>
</evidence>
<evidence type="ECO:0000256" key="3">
    <source>
        <dbReference type="ARBA" id="ARBA00005684"/>
    </source>
</evidence>
<dbReference type="EC" id="2.4.1.25" evidence="4 12"/>
<organism evidence="14 15">
    <name type="scientific">Leminorella richardii</name>
    <dbReference type="NCBI Taxonomy" id="158841"/>
    <lineage>
        <taxon>Bacteria</taxon>
        <taxon>Pseudomonadati</taxon>
        <taxon>Pseudomonadota</taxon>
        <taxon>Gammaproteobacteria</taxon>
        <taxon>Enterobacterales</taxon>
        <taxon>Budviciaceae</taxon>
        <taxon>Leminorella</taxon>
    </lineage>
</organism>
<evidence type="ECO:0000313" key="14">
    <source>
        <dbReference type="EMBL" id="SQI41514.1"/>
    </source>
</evidence>
<evidence type="ECO:0000256" key="9">
    <source>
        <dbReference type="ARBA" id="ARBA00023277"/>
    </source>
</evidence>
<dbReference type="Gene3D" id="3.20.20.80">
    <property type="entry name" value="Glycosidases"/>
    <property type="match status" value="1"/>
</dbReference>
<dbReference type="SUPFAM" id="SSF51445">
    <property type="entry name" value="(Trans)glycosidases"/>
    <property type="match status" value="1"/>
</dbReference>
<keyword evidence="9 12" id="KW-0119">Carbohydrate metabolism</keyword>
<dbReference type="EMBL" id="LS483470">
    <property type="protein sequence ID" value="SQI41514.1"/>
    <property type="molecule type" value="Genomic_DNA"/>
</dbReference>
<dbReference type="NCBIfam" id="NF008274">
    <property type="entry name" value="PRK11052.1"/>
    <property type="match status" value="1"/>
</dbReference>
<keyword evidence="8 12" id="KW-0808">Transferase</keyword>
<dbReference type="Proteomes" id="UP000249005">
    <property type="component" value="Chromosome 1"/>
</dbReference>
<feature type="domain" description="MalQ N-terminal beta-sandwich" evidence="13">
    <location>
        <begin position="61"/>
        <end position="144"/>
    </location>
</feature>
<keyword evidence="7 12" id="KW-0328">Glycosyltransferase</keyword>
<comment type="similarity">
    <text evidence="3 12">Belongs to the disproportionating enzyme family.</text>
</comment>
<evidence type="ECO:0000256" key="10">
    <source>
        <dbReference type="ARBA" id="ARBA00031423"/>
    </source>
</evidence>
<sequence>MEKTFHTGAAECEARERRRYDSAGIARDYVNAAGKRESISDASRQKLYEAMSQERLDGDALSPVYVFRQRESYSVTINSPGLYQWRLRPEDYADRSADGDGRYEGELLAPSLALSLPGSLACGYYHLTLRAGAQFWHSRIVIAPHRCFERPPNEKLWGMCVQLYTLRSEEDWGIGDFSTLKDALYQTARRGGAFVGVNPLHALYPAVPENASPYSPSSRTALNVIYIDVLSVPEFRASAAAQRWWQEEVTQCEWRRLRSTDSVDYSAVAALKLHALRLAWQAFSDTARQQAFQRFQDERGESLIRQAEFDALHEHLKQQNANAWGWPVWPDAYRQPNSDAVRQFVKAHQDDVQFYVWLQWLAHQQLGECFTLSRRLGMAVGLYGDLAVGVAEGGVQTWCDRTLYRLKASIGAPPDPLGPQGQNWGLPPMDPHVLRQRAYSPFIDVLRANMRYFGALRVDHVMSLLRLWWIPYGETASAGGYVNYPLDDLLAILALESQRHRCAIIGEDLGIVPPEIVQKLREAGVLSYKVLYFEQQSDGFRPPERYFPQSLATPTTHDLPTLIGYWQKGDLILGESLGIYPDADVLTSLQRARDDDKRALAKLLVERGLLAELPSFDTMTDGLNTALHRFVASTSSQMVGIQPEDWLRVATPVNVPGTSDQYPNWRRRLPASLAYAFESPLGQKLLEAVQQGREGSVPDA</sequence>
<dbReference type="InterPro" id="IPR017853">
    <property type="entry name" value="GH"/>
</dbReference>
<evidence type="ECO:0000256" key="5">
    <source>
        <dbReference type="ARBA" id="ARBA00020295"/>
    </source>
</evidence>
<evidence type="ECO:0000256" key="7">
    <source>
        <dbReference type="ARBA" id="ARBA00022676"/>
    </source>
</evidence>
<comment type="catalytic activity">
    <reaction evidence="1 12">
        <text>Transfers a segment of a (1-&gt;4)-alpha-D-glucan to a new position in an acceptor, which may be glucose or a (1-&gt;4)-alpha-D-glucan.</text>
        <dbReference type="EC" id="2.4.1.25"/>
    </reaction>
</comment>
<evidence type="ECO:0000256" key="1">
    <source>
        <dbReference type="ARBA" id="ARBA00000439"/>
    </source>
</evidence>
<dbReference type="KEGG" id="lri:NCTC12151_02119"/>
<comment type="subcellular location">
    <subcellularLocation>
        <location evidence="2">Cytoplasm</location>
    </subcellularLocation>
</comment>
<proteinExistence type="inferred from homology"/>
<dbReference type="InterPro" id="IPR003385">
    <property type="entry name" value="Glyco_hydro_77"/>
</dbReference>
<dbReference type="AlphaFoldDB" id="A0A2X4XY55"/>
<dbReference type="FunFam" id="3.20.20.80:FF:000082">
    <property type="entry name" value="4-alpha-glucanotransferase"/>
    <property type="match status" value="1"/>
</dbReference>